<dbReference type="EMBL" id="CP016170">
    <property type="protein sequence ID" value="ANN69078.1"/>
    <property type="molecule type" value="Genomic_DNA"/>
</dbReference>
<dbReference type="Pfam" id="PF00551">
    <property type="entry name" value="Formyl_trans_N"/>
    <property type="match status" value="1"/>
</dbReference>
<proteinExistence type="predicted"/>
<dbReference type="PANTHER" id="PTHR11138:SF5">
    <property type="entry name" value="METHIONYL-TRNA FORMYLTRANSFERASE, MITOCHONDRIAL"/>
    <property type="match status" value="1"/>
</dbReference>
<gene>
    <name evidence="2" type="ORF">BAU06_24705</name>
</gene>
<dbReference type="SUPFAM" id="SSF53328">
    <property type="entry name" value="Formyltransferase"/>
    <property type="match status" value="1"/>
</dbReference>
<dbReference type="Proteomes" id="UP000091897">
    <property type="component" value="Chromosome"/>
</dbReference>
<protein>
    <recommendedName>
        <fullName evidence="1">Formyl transferase N-terminal domain-containing protein</fullName>
    </recommendedName>
</protein>
<feature type="domain" description="Formyl transferase N-terminal" evidence="1">
    <location>
        <begin position="54"/>
        <end position="171"/>
    </location>
</feature>
<evidence type="ECO:0000259" key="1">
    <source>
        <dbReference type="Pfam" id="PF00551"/>
    </source>
</evidence>
<dbReference type="Gene3D" id="3.40.50.170">
    <property type="entry name" value="Formyl transferase, N-terminal domain"/>
    <property type="match status" value="1"/>
</dbReference>
<reference evidence="2 3" key="1">
    <citation type="submission" date="2016-06" db="EMBL/GenBank/DDBJ databases">
        <title>Complete genome sequences of Bordetella bronchialis and Bordetella flabilis.</title>
        <authorList>
            <person name="LiPuma J.J."/>
            <person name="Spilker T."/>
        </authorList>
    </citation>
    <scope>NUCLEOTIDE SEQUENCE [LARGE SCALE GENOMIC DNA]</scope>
    <source>
        <strain evidence="2 3">AU3182</strain>
    </source>
</reference>
<evidence type="ECO:0000313" key="2">
    <source>
        <dbReference type="EMBL" id="ANN69078.1"/>
    </source>
</evidence>
<dbReference type="InterPro" id="IPR036477">
    <property type="entry name" value="Formyl_transf_N_sf"/>
</dbReference>
<name>A0ABN4RC66_9BORD</name>
<organism evidence="2 3">
    <name type="scientific">Bordetella bronchialis</name>
    <dbReference type="NCBI Taxonomy" id="463025"/>
    <lineage>
        <taxon>Bacteria</taxon>
        <taxon>Pseudomonadati</taxon>
        <taxon>Pseudomonadota</taxon>
        <taxon>Betaproteobacteria</taxon>
        <taxon>Burkholderiales</taxon>
        <taxon>Alcaligenaceae</taxon>
        <taxon>Bordetella</taxon>
    </lineage>
</organism>
<dbReference type="RefSeq" id="WP_066356922.1">
    <property type="nucleotide sequence ID" value="NZ_CBCSFJ010000002.1"/>
</dbReference>
<evidence type="ECO:0000313" key="3">
    <source>
        <dbReference type="Proteomes" id="UP000091897"/>
    </source>
</evidence>
<sequence length="241" mass="25816">MTLEGIVLLAAETARSQAYVQALVSNDLLPEKVILLGASGMAAATRTGVAPRVWQGVQLPDLSEPVAVTCARAGIQTVHCAARDVNAPEAAEMIAATGARVVIYSGYGGQIVSPQVLRLGPRFLHMHSGWLPSYRGSTTVYYALLNRDAPGVTALILDPSIDTGPVVARRHYPRPARSLDIDRAYDAGIRADLLCQVMRHYASEGELPAPQEQGDEDASTFYVIHPVLKHLAILSLPQDVS</sequence>
<dbReference type="PANTHER" id="PTHR11138">
    <property type="entry name" value="METHIONYL-TRNA FORMYLTRANSFERASE"/>
    <property type="match status" value="1"/>
</dbReference>
<dbReference type="InterPro" id="IPR002376">
    <property type="entry name" value="Formyl_transf_N"/>
</dbReference>
<keyword evidence="3" id="KW-1185">Reference proteome</keyword>
<accession>A0ABN4RC66</accession>